<evidence type="ECO:0000256" key="2">
    <source>
        <dbReference type="ARBA" id="ARBA00022692"/>
    </source>
</evidence>
<name>A0AAD5X490_9FUNG</name>
<keyword evidence="8" id="KW-1185">Reference proteome</keyword>
<comment type="caution">
    <text evidence="7">The sequence shown here is derived from an EMBL/GenBank/DDBJ whole genome shotgun (WGS) entry which is preliminary data.</text>
</comment>
<comment type="subcellular location">
    <subcellularLocation>
        <location evidence="1">Membrane</location>
        <topology evidence="1">Multi-pass membrane protein</topology>
    </subcellularLocation>
</comment>
<organism evidence="7 8">
    <name type="scientific">Rhizophlyctis rosea</name>
    <dbReference type="NCBI Taxonomy" id="64517"/>
    <lineage>
        <taxon>Eukaryota</taxon>
        <taxon>Fungi</taxon>
        <taxon>Fungi incertae sedis</taxon>
        <taxon>Chytridiomycota</taxon>
        <taxon>Chytridiomycota incertae sedis</taxon>
        <taxon>Chytridiomycetes</taxon>
        <taxon>Rhizophlyctidales</taxon>
        <taxon>Rhizophlyctidaceae</taxon>
        <taxon>Rhizophlyctis</taxon>
    </lineage>
</organism>
<dbReference type="AlphaFoldDB" id="A0AAD5X490"/>
<feature type="region of interest" description="Disordered" evidence="5">
    <location>
        <begin position="245"/>
        <end position="273"/>
    </location>
</feature>
<evidence type="ECO:0000256" key="6">
    <source>
        <dbReference type="SAM" id="Phobius"/>
    </source>
</evidence>
<protein>
    <submittedName>
        <fullName evidence="7">Uncharacterized protein</fullName>
    </submittedName>
</protein>
<dbReference type="PANTHER" id="PTHR34292">
    <property type="entry name" value="OUTER SPORE WALL PROTEIN LDS1"/>
    <property type="match status" value="1"/>
</dbReference>
<evidence type="ECO:0000313" key="7">
    <source>
        <dbReference type="EMBL" id="KAJ3050105.1"/>
    </source>
</evidence>
<gene>
    <name evidence="7" type="ORF">HK097_008910</name>
</gene>
<sequence length="279" mass="31194">MRLPPSSYPPRGILYFLIRPSLWGRVICPFILTLLLGLIILILSMVYLLPLQARAVIAAGCPPWAAWLTMVIITILESAIITLLMFALIIPIYQDSLFDAVLRSRGLGYLVDRKRSLSQHGLVIWGGAAAGVVWAVVYVFFQILVLLITLPLHAIPILGTMLYCFINGWVLCWGLLLHWDIEFLDLSISESRRRAKSRKTEYFQFGVVATALEIIPLANLLFTWTNVVAAALWVADEVEYDEKQARKAVEEGRPNPPPRLQPHHSAGTLINDGDNLIAA</sequence>
<feature type="transmembrane region" description="Helical" evidence="6">
    <location>
        <begin position="122"/>
        <end position="148"/>
    </location>
</feature>
<feature type="transmembrane region" description="Helical" evidence="6">
    <location>
        <begin position="26"/>
        <end position="49"/>
    </location>
</feature>
<proteinExistence type="predicted"/>
<keyword evidence="4 6" id="KW-0472">Membrane</keyword>
<dbReference type="InterPro" id="IPR059112">
    <property type="entry name" value="CysZ/EI24"/>
</dbReference>
<evidence type="ECO:0000256" key="4">
    <source>
        <dbReference type="ARBA" id="ARBA00023136"/>
    </source>
</evidence>
<feature type="transmembrane region" description="Helical" evidence="6">
    <location>
        <begin position="202"/>
        <end position="224"/>
    </location>
</feature>
<dbReference type="Pfam" id="PF07264">
    <property type="entry name" value="EI24"/>
    <property type="match status" value="1"/>
</dbReference>
<dbReference type="InterPro" id="IPR052786">
    <property type="entry name" value="Spore_wall_assembly"/>
</dbReference>
<evidence type="ECO:0000256" key="3">
    <source>
        <dbReference type="ARBA" id="ARBA00022989"/>
    </source>
</evidence>
<dbReference type="Proteomes" id="UP001212841">
    <property type="component" value="Unassembled WGS sequence"/>
</dbReference>
<keyword evidence="2 6" id="KW-0812">Transmembrane</keyword>
<feature type="transmembrane region" description="Helical" evidence="6">
    <location>
        <begin position="64"/>
        <end position="93"/>
    </location>
</feature>
<evidence type="ECO:0000256" key="1">
    <source>
        <dbReference type="ARBA" id="ARBA00004141"/>
    </source>
</evidence>
<evidence type="ECO:0000256" key="5">
    <source>
        <dbReference type="SAM" id="MobiDB-lite"/>
    </source>
</evidence>
<accession>A0AAD5X490</accession>
<keyword evidence="3 6" id="KW-1133">Transmembrane helix</keyword>
<evidence type="ECO:0000313" key="8">
    <source>
        <dbReference type="Proteomes" id="UP001212841"/>
    </source>
</evidence>
<feature type="transmembrane region" description="Helical" evidence="6">
    <location>
        <begin position="154"/>
        <end position="181"/>
    </location>
</feature>
<reference evidence="7" key="1">
    <citation type="submission" date="2020-05" db="EMBL/GenBank/DDBJ databases">
        <title>Phylogenomic resolution of chytrid fungi.</title>
        <authorList>
            <person name="Stajich J.E."/>
            <person name="Amses K."/>
            <person name="Simmons R."/>
            <person name="Seto K."/>
            <person name="Myers J."/>
            <person name="Bonds A."/>
            <person name="Quandt C.A."/>
            <person name="Barry K."/>
            <person name="Liu P."/>
            <person name="Grigoriev I."/>
            <person name="Longcore J.E."/>
            <person name="James T.Y."/>
        </authorList>
    </citation>
    <scope>NUCLEOTIDE SEQUENCE</scope>
    <source>
        <strain evidence="7">JEL0318</strain>
    </source>
</reference>
<dbReference type="PANTHER" id="PTHR34292:SF2">
    <property type="entry name" value="OUTER SPORE WALL PROTEIN LDS1"/>
    <property type="match status" value="1"/>
</dbReference>
<dbReference type="EMBL" id="JADGJD010000553">
    <property type="protein sequence ID" value="KAJ3050105.1"/>
    <property type="molecule type" value="Genomic_DNA"/>
</dbReference>